<dbReference type="RefSeq" id="WP_229736963.1">
    <property type="nucleotide sequence ID" value="NZ_BMGD01000003.1"/>
</dbReference>
<accession>A0ABQ1JGR3</accession>
<dbReference type="PANTHER" id="PTHR35399">
    <property type="entry name" value="SLR8030 PROTEIN"/>
    <property type="match status" value="1"/>
</dbReference>
<organism evidence="1 2">
    <name type="scientific">Blastomonas aquatica</name>
    <dbReference type="NCBI Taxonomy" id="1510276"/>
    <lineage>
        <taxon>Bacteria</taxon>
        <taxon>Pseudomonadati</taxon>
        <taxon>Pseudomonadota</taxon>
        <taxon>Alphaproteobacteria</taxon>
        <taxon>Sphingomonadales</taxon>
        <taxon>Sphingomonadaceae</taxon>
        <taxon>Blastomonas</taxon>
    </lineage>
</organism>
<protein>
    <submittedName>
        <fullName evidence="1">dTDP-glucose 4,6-dehydratase</fullName>
    </submittedName>
</protein>
<name>A0ABQ1JGR3_9SPHN</name>
<evidence type="ECO:0000313" key="1">
    <source>
        <dbReference type="EMBL" id="GGB65608.1"/>
    </source>
</evidence>
<dbReference type="Pfam" id="PF05787">
    <property type="entry name" value="PhoX"/>
    <property type="match status" value="1"/>
</dbReference>
<reference evidence="2" key="1">
    <citation type="journal article" date="2019" name="Int. J. Syst. Evol. Microbiol.">
        <title>The Global Catalogue of Microorganisms (GCM) 10K type strain sequencing project: providing services to taxonomists for standard genome sequencing and annotation.</title>
        <authorList>
            <consortium name="The Broad Institute Genomics Platform"/>
            <consortium name="The Broad Institute Genome Sequencing Center for Infectious Disease"/>
            <person name="Wu L."/>
            <person name="Ma J."/>
        </authorList>
    </citation>
    <scope>NUCLEOTIDE SEQUENCE [LARGE SCALE GENOMIC DNA]</scope>
    <source>
        <strain evidence="2">CGMCC 1.12851</strain>
    </source>
</reference>
<comment type="caution">
    <text evidence="1">The sequence shown here is derived from an EMBL/GenBank/DDBJ whole genome shotgun (WGS) entry which is preliminary data.</text>
</comment>
<evidence type="ECO:0000313" key="2">
    <source>
        <dbReference type="Proteomes" id="UP000614261"/>
    </source>
</evidence>
<dbReference type="PANTHER" id="PTHR35399:SF4">
    <property type="entry name" value="MEMBRANE PROTEIN"/>
    <property type="match status" value="1"/>
</dbReference>
<dbReference type="SUPFAM" id="SSF63829">
    <property type="entry name" value="Calcium-dependent phosphotriesterase"/>
    <property type="match status" value="1"/>
</dbReference>
<proteinExistence type="predicted"/>
<keyword evidence="2" id="KW-1185">Reference proteome</keyword>
<dbReference type="InterPro" id="IPR008557">
    <property type="entry name" value="PhoX"/>
</dbReference>
<dbReference type="Proteomes" id="UP000614261">
    <property type="component" value="Unassembled WGS sequence"/>
</dbReference>
<dbReference type="EMBL" id="BMGD01000003">
    <property type="protein sequence ID" value="GGB65608.1"/>
    <property type="molecule type" value="Genomic_DNA"/>
</dbReference>
<sequence>MIKKVNQMDRREFTRSLTAMAFAGLAGCAYGGRSSQSANSGLVEDPQGVLDLPPGYAYSVISRAGDAMDDGHVVGDRADGMGCFALGEGRVALVRNHELQVRHYRSGPFGSRPVALAYDRTDDDRALPGGTSTLIYDQRSGKVEAQYQSLAGTIRNCSGGITPWGSWLTCEEDVTRAGNGVARDHGWVFEVPATHKGLVDPVPLKAMGRFNHEAAAIDPATGIAYLTEDRDDSLFYRFLPDQPGRLAAGGRLQALAFVERGLDDTRNWSGVTLPRGAARPVRWIDLSGTHSPDDDLRLRGHAAGAARFARGEGVHFGNGSIYFCCTSGGAAKLGQVMCYRPSRFEGQADERSSPGMLQNFVESDDPDMFNFGDNLTVAPNGHLVVCEDQYSLIVDNHLRGVTPAGKLYTLARCRLQTELAGACFSPDGSTLFVNLYSPAMTLAITGPWNKV</sequence>
<gene>
    <name evidence="1" type="ORF">GCM10010833_21000</name>
</gene>
<dbReference type="PROSITE" id="PS51257">
    <property type="entry name" value="PROKAR_LIPOPROTEIN"/>
    <property type="match status" value="1"/>
</dbReference>